<evidence type="ECO:0000256" key="4">
    <source>
        <dbReference type="ARBA" id="ARBA00022679"/>
    </source>
</evidence>
<dbReference type="Proteomes" id="UP001333818">
    <property type="component" value="Unassembled WGS sequence"/>
</dbReference>
<feature type="domain" description="Glycosyltransferase RgtA/B/C/D-like" evidence="9">
    <location>
        <begin position="89"/>
        <end position="256"/>
    </location>
</feature>
<evidence type="ECO:0000256" key="1">
    <source>
        <dbReference type="ARBA" id="ARBA00004651"/>
    </source>
</evidence>
<dbReference type="PANTHER" id="PTHR33908">
    <property type="entry name" value="MANNOSYLTRANSFERASE YKCB-RELATED"/>
    <property type="match status" value="1"/>
</dbReference>
<dbReference type="GO" id="GO:0016763">
    <property type="term" value="F:pentosyltransferase activity"/>
    <property type="evidence" value="ECO:0007669"/>
    <property type="project" value="TreeGrafter"/>
</dbReference>
<keyword evidence="5 8" id="KW-0812">Transmembrane</keyword>
<protein>
    <submittedName>
        <fullName evidence="10">Glycosyltransferase family 39 protein</fullName>
        <ecNumber evidence="10">2.4.-.-</ecNumber>
    </submittedName>
</protein>
<reference evidence="10" key="1">
    <citation type="submission" date="2024-01" db="EMBL/GenBank/DDBJ databases">
        <title>Bank of Algae and Cyanobacteria of the Azores (BACA) strain genomes.</title>
        <authorList>
            <person name="Luz R."/>
            <person name="Cordeiro R."/>
            <person name="Fonseca A."/>
            <person name="Goncalves V."/>
        </authorList>
    </citation>
    <scope>NUCLEOTIDE SEQUENCE</scope>
    <source>
        <strain evidence="10">BACA0141</strain>
    </source>
</reference>
<dbReference type="Pfam" id="PF13231">
    <property type="entry name" value="PMT_2"/>
    <property type="match status" value="1"/>
</dbReference>
<proteinExistence type="predicted"/>
<keyword evidence="4 10" id="KW-0808">Transferase</keyword>
<comment type="caution">
    <text evidence="10">The sequence shown here is derived from an EMBL/GenBank/DDBJ whole genome shotgun (WGS) entry which is preliminary data.</text>
</comment>
<dbReference type="AlphaFoldDB" id="A0AAW9PZK3"/>
<evidence type="ECO:0000256" key="5">
    <source>
        <dbReference type="ARBA" id="ARBA00022692"/>
    </source>
</evidence>
<keyword evidence="2" id="KW-1003">Cell membrane</keyword>
<organism evidence="10 11">
    <name type="scientific">Tumidithrix elongata BACA0141</name>
    <dbReference type="NCBI Taxonomy" id="2716417"/>
    <lineage>
        <taxon>Bacteria</taxon>
        <taxon>Bacillati</taxon>
        <taxon>Cyanobacteriota</taxon>
        <taxon>Cyanophyceae</taxon>
        <taxon>Pseudanabaenales</taxon>
        <taxon>Pseudanabaenaceae</taxon>
        <taxon>Tumidithrix</taxon>
        <taxon>Tumidithrix elongata</taxon>
    </lineage>
</organism>
<keyword evidence="6 8" id="KW-1133">Transmembrane helix</keyword>
<feature type="transmembrane region" description="Helical" evidence="8">
    <location>
        <begin position="202"/>
        <end position="225"/>
    </location>
</feature>
<keyword evidence="7 8" id="KW-0472">Membrane</keyword>
<feature type="transmembrane region" description="Helical" evidence="8">
    <location>
        <begin position="164"/>
        <end position="182"/>
    </location>
</feature>
<comment type="subcellular location">
    <subcellularLocation>
        <location evidence="1">Cell membrane</location>
        <topology evidence="1">Multi-pass membrane protein</topology>
    </subcellularLocation>
</comment>
<evidence type="ECO:0000256" key="3">
    <source>
        <dbReference type="ARBA" id="ARBA00022676"/>
    </source>
</evidence>
<feature type="transmembrane region" description="Helical" evidence="8">
    <location>
        <begin position="331"/>
        <end position="349"/>
    </location>
</feature>
<dbReference type="GO" id="GO:0005886">
    <property type="term" value="C:plasma membrane"/>
    <property type="evidence" value="ECO:0007669"/>
    <property type="project" value="UniProtKB-SubCell"/>
</dbReference>
<keyword evidence="3 10" id="KW-0328">Glycosyltransferase</keyword>
<name>A0AAW9PZK3_9CYAN</name>
<feature type="transmembrane region" description="Helical" evidence="8">
    <location>
        <begin position="109"/>
        <end position="128"/>
    </location>
</feature>
<dbReference type="EMBL" id="JAZBJZ010000030">
    <property type="protein sequence ID" value="MEE3716999.1"/>
    <property type="molecule type" value="Genomic_DNA"/>
</dbReference>
<evidence type="ECO:0000256" key="8">
    <source>
        <dbReference type="SAM" id="Phobius"/>
    </source>
</evidence>
<keyword evidence="11" id="KW-1185">Reference proteome</keyword>
<dbReference type="InterPro" id="IPR038731">
    <property type="entry name" value="RgtA/B/C-like"/>
</dbReference>
<feature type="transmembrane region" description="Helical" evidence="8">
    <location>
        <begin position="134"/>
        <end position="157"/>
    </location>
</feature>
<evidence type="ECO:0000313" key="10">
    <source>
        <dbReference type="EMBL" id="MEE3716999.1"/>
    </source>
</evidence>
<gene>
    <name evidence="10" type="ORF">V2H45_09605</name>
</gene>
<feature type="transmembrane region" description="Helical" evidence="8">
    <location>
        <begin position="6"/>
        <end position="23"/>
    </location>
</feature>
<dbReference type="RefSeq" id="WP_330483428.1">
    <property type="nucleotide sequence ID" value="NZ_JAZBJZ010000030.1"/>
</dbReference>
<evidence type="ECO:0000256" key="7">
    <source>
        <dbReference type="ARBA" id="ARBA00023136"/>
    </source>
</evidence>
<feature type="transmembrane region" description="Helical" evidence="8">
    <location>
        <begin position="237"/>
        <end position="257"/>
    </location>
</feature>
<sequence>MQRRILSILLAIAIAIGIGFRFTEIDRKLYSYDEVHTSLRSAGYTTLEIAQEIFSDRFYSPKDLLKYQQLKPNSTLSDTVRSLALEDPQHPPLYYALSRYWMQFVGSDIASMRLPAILLSLLGLPLMYGLAMELFGNSLVALLAVAFLALSPFDVLYSQIARQYSLLTVMAIASSFCLLRVMRQKTLLSWGVYAVTNAIGLYTHPFFSFTIVGHGVYAFLLYLWNARDRRSSQDRSFFLKYLGSVGTTLILYSPWIVVLVGNYQRALSGTSWTGSEISWLIVSKLWMLSFTALFLDLDVGFDNVWTYIFRLPIFGAIVAGLYLLYRRTSQKIWLFVLTSIFVPFLMLVLPDIILGGHRSSVSRYLIPCFPAVQLAVAYLLATNLEIREPQSDQTPKEQVKEEVKSFRSHWFWRSALALLFTCSIASCSVSALSNTWWSNEPSHFNAEVADQINAMQRPLLLIDEGEGINVADLFSVNYRLQDKVKLQLLSFARTQKPPELSKTYSDWLVFRPSGKLRLYFQAKGQELEVLSGAGGLWRVPRTKS</sequence>
<dbReference type="PANTHER" id="PTHR33908:SF11">
    <property type="entry name" value="MEMBRANE PROTEIN"/>
    <property type="match status" value="1"/>
</dbReference>
<evidence type="ECO:0000256" key="2">
    <source>
        <dbReference type="ARBA" id="ARBA00022475"/>
    </source>
</evidence>
<feature type="transmembrane region" description="Helical" evidence="8">
    <location>
        <begin position="307"/>
        <end position="325"/>
    </location>
</feature>
<evidence type="ECO:0000259" key="9">
    <source>
        <dbReference type="Pfam" id="PF13231"/>
    </source>
</evidence>
<accession>A0AAW9PZK3</accession>
<evidence type="ECO:0000256" key="6">
    <source>
        <dbReference type="ARBA" id="ARBA00022989"/>
    </source>
</evidence>
<evidence type="ECO:0000313" key="11">
    <source>
        <dbReference type="Proteomes" id="UP001333818"/>
    </source>
</evidence>
<dbReference type="EC" id="2.4.-.-" evidence="10"/>
<dbReference type="GO" id="GO:0009103">
    <property type="term" value="P:lipopolysaccharide biosynthetic process"/>
    <property type="evidence" value="ECO:0007669"/>
    <property type="project" value="UniProtKB-ARBA"/>
</dbReference>
<dbReference type="InterPro" id="IPR050297">
    <property type="entry name" value="LipidA_mod_glycosyltrf_83"/>
</dbReference>